<evidence type="ECO:0000256" key="6">
    <source>
        <dbReference type="ARBA" id="ARBA00022989"/>
    </source>
</evidence>
<keyword evidence="12" id="KW-1185">Reference proteome</keyword>
<evidence type="ECO:0000313" key="12">
    <source>
        <dbReference type="Proteomes" id="UP001330434"/>
    </source>
</evidence>
<keyword evidence="2 9" id="KW-0813">Transport</keyword>
<keyword evidence="3 9" id="KW-1003">Cell membrane</keyword>
<evidence type="ECO:0000256" key="4">
    <source>
        <dbReference type="ARBA" id="ARBA00022692"/>
    </source>
</evidence>
<dbReference type="EMBL" id="CP133270">
    <property type="protein sequence ID" value="WVX66195.1"/>
    <property type="molecule type" value="Genomic_DNA"/>
</dbReference>
<comment type="subcellular location">
    <subcellularLocation>
        <location evidence="1 9">Cell membrane</location>
        <topology evidence="1 9">Single-pass membrane protein</topology>
    </subcellularLocation>
</comment>
<comment type="subunit">
    <text evidence="9">The Tat system comprises two distinct complexes: a TatABC complex, containing multiple copies of TatA, TatB and TatC subunits, and a separate TatA complex, containing only TatA subunits. Substrates initially bind to the TatABC complex, which probably triggers association of the separate TatA complex to form the active translocon.</text>
</comment>
<dbReference type="PANTHER" id="PTHR42982:SF1">
    <property type="entry name" value="SEC-INDEPENDENT PROTEIN TRANSLOCASE PROTEIN TATA"/>
    <property type="match status" value="1"/>
</dbReference>
<keyword evidence="5 9" id="KW-0653">Protein transport</keyword>
<reference evidence="11 12" key="1">
    <citation type="journal article" date="2024" name="Environ. Microbiol.">
        <title>Novel evolutionary insights on the interactions of the Holosporales (Alphaproteobacteria) with eukaryotic hosts from comparative genomics.</title>
        <authorList>
            <person name="Giovannini M."/>
            <person name="Petroni G."/>
            <person name="Castelli M."/>
        </authorList>
    </citation>
    <scope>NUCLEOTIDE SEQUENCE [LARGE SCALE GENOMIC DNA]</scope>
    <source>
        <strain evidence="11 12">US_Bl 15I1</strain>
    </source>
</reference>
<evidence type="ECO:0000256" key="7">
    <source>
        <dbReference type="ARBA" id="ARBA00023010"/>
    </source>
</evidence>
<evidence type="ECO:0000256" key="10">
    <source>
        <dbReference type="SAM" id="MobiDB-lite"/>
    </source>
</evidence>
<dbReference type="InterPro" id="IPR006312">
    <property type="entry name" value="TatA/E"/>
</dbReference>
<comment type="function">
    <text evidence="9">Part of the twin-arginine translocation (Tat) system that transports large folded proteins containing a characteristic twin-arginine motif in their signal peptide across membranes. TatA could form the protein-conducting channel of the Tat system.</text>
</comment>
<dbReference type="NCBIfam" id="TIGR01411">
    <property type="entry name" value="tatAE"/>
    <property type="match status" value="1"/>
</dbReference>
<sequence length="63" mass="6797">MGLSFSHVLLVLVVILIVFGAGKLPSVMADLAKGMRAFRDGMKEGGEEDKPQTLIESPKKDKP</sequence>
<evidence type="ECO:0000256" key="8">
    <source>
        <dbReference type="ARBA" id="ARBA00023136"/>
    </source>
</evidence>
<dbReference type="HAMAP" id="MF_00236">
    <property type="entry name" value="TatA_E"/>
    <property type="match status" value="1"/>
</dbReference>
<keyword evidence="8 9" id="KW-0472">Membrane</keyword>
<feature type="region of interest" description="Disordered" evidence="10">
    <location>
        <begin position="41"/>
        <end position="63"/>
    </location>
</feature>
<evidence type="ECO:0000256" key="2">
    <source>
        <dbReference type="ARBA" id="ARBA00022448"/>
    </source>
</evidence>
<dbReference type="RefSeq" id="WP_331256717.1">
    <property type="nucleotide sequence ID" value="NZ_CP133270.1"/>
</dbReference>
<keyword evidence="6 9" id="KW-1133">Transmembrane helix</keyword>
<gene>
    <name evidence="9" type="primary">tatA</name>
    <name evidence="11" type="ORF">Bealeia1_00369</name>
</gene>
<keyword evidence="7 9" id="KW-0811">Translocation</keyword>
<evidence type="ECO:0000256" key="3">
    <source>
        <dbReference type="ARBA" id="ARBA00022475"/>
    </source>
</evidence>
<proteinExistence type="inferred from homology"/>
<evidence type="ECO:0000256" key="1">
    <source>
        <dbReference type="ARBA" id="ARBA00004162"/>
    </source>
</evidence>
<name>A0ABZ2C446_9PROT</name>
<organism evidence="11 12">
    <name type="scientific">Candidatus Bealeia paramacronuclearis</name>
    <dbReference type="NCBI Taxonomy" id="1921001"/>
    <lineage>
        <taxon>Bacteria</taxon>
        <taxon>Pseudomonadati</taxon>
        <taxon>Pseudomonadota</taxon>
        <taxon>Alphaproteobacteria</taxon>
        <taxon>Holosporales</taxon>
        <taxon>Holosporaceae</taxon>
        <taxon>Candidatus Bealeia</taxon>
    </lineage>
</organism>
<accession>A0ABZ2C446</accession>
<dbReference type="Pfam" id="PF02416">
    <property type="entry name" value="TatA_B_E"/>
    <property type="match status" value="1"/>
</dbReference>
<dbReference type="Gene3D" id="1.20.5.3310">
    <property type="match status" value="1"/>
</dbReference>
<dbReference type="InterPro" id="IPR003369">
    <property type="entry name" value="TatA/B/E"/>
</dbReference>
<evidence type="ECO:0000256" key="9">
    <source>
        <dbReference type="HAMAP-Rule" id="MF_00236"/>
    </source>
</evidence>
<evidence type="ECO:0000256" key="5">
    <source>
        <dbReference type="ARBA" id="ARBA00022927"/>
    </source>
</evidence>
<comment type="similarity">
    <text evidence="9">Belongs to the TatA/E family.</text>
</comment>
<dbReference type="PANTHER" id="PTHR42982">
    <property type="entry name" value="SEC-INDEPENDENT PROTEIN TRANSLOCASE PROTEIN TATA"/>
    <property type="match status" value="1"/>
</dbReference>
<evidence type="ECO:0000313" key="11">
    <source>
        <dbReference type="EMBL" id="WVX66195.1"/>
    </source>
</evidence>
<dbReference type="Proteomes" id="UP001330434">
    <property type="component" value="Chromosome"/>
</dbReference>
<protein>
    <recommendedName>
        <fullName evidence="9">Sec-independent protein translocase protein TatA</fullName>
    </recommendedName>
</protein>
<dbReference type="NCBIfam" id="NF002402">
    <property type="entry name" value="PRK01470.1"/>
    <property type="match status" value="1"/>
</dbReference>
<keyword evidence="4 9" id="KW-0812">Transmembrane</keyword>